<accession>A0A521D6P0</accession>
<keyword evidence="4" id="KW-1003">Cell membrane</keyword>
<evidence type="ECO:0000259" key="11">
    <source>
        <dbReference type="PROSITE" id="PS52015"/>
    </source>
</evidence>
<dbReference type="GO" id="GO:0055085">
    <property type="term" value="P:transmembrane transport"/>
    <property type="evidence" value="ECO:0007669"/>
    <property type="project" value="InterPro"/>
</dbReference>
<organism evidence="12 13">
    <name type="scientific">Gracilimonas mengyeensis</name>
    <dbReference type="NCBI Taxonomy" id="1302730"/>
    <lineage>
        <taxon>Bacteria</taxon>
        <taxon>Pseudomonadati</taxon>
        <taxon>Balneolota</taxon>
        <taxon>Balneolia</taxon>
        <taxon>Balneolales</taxon>
        <taxon>Balneolaceae</taxon>
        <taxon>Gracilimonas</taxon>
    </lineage>
</organism>
<evidence type="ECO:0000256" key="7">
    <source>
        <dbReference type="ARBA" id="ARBA00022927"/>
    </source>
</evidence>
<evidence type="ECO:0000256" key="8">
    <source>
        <dbReference type="ARBA" id="ARBA00022989"/>
    </source>
</evidence>
<dbReference type="InterPro" id="IPR037682">
    <property type="entry name" value="TonB_C"/>
</dbReference>
<reference evidence="12 13" key="1">
    <citation type="submission" date="2017-05" db="EMBL/GenBank/DDBJ databases">
        <authorList>
            <person name="Varghese N."/>
            <person name="Submissions S."/>
        </authorList>
    </citation>
    <scope>NUCLEOTIDE SEQUENCE [LARGE SCALE GENOMIC DNA]</scope>
    <source>
        <strain evidence="12 13">DSM 21985</strain>
    </source>
</reference>
<keyword evidence="10" id="KW-0732">Signal</keyword>
<dbReference type="OrthoDB" id="9814002at2"/>
<evidence type="ECO:0000256" key="1">
    <source>
        <dbReference type="ARBA" id="ARBA00004383"/>
    </source>
</evidence>
<comment type="subcellular location">
    <subcellularLocation>
        <location evidence="1">Cell inner membrane</location>
        <topology evidence="1">Single-pass membrane protein</topology>
        <orientation evidence="1">Periplasmic side</orientation>
    </subcellularLocation>
</comment>
<dbReference type="PROSITE" id="PS52015">
    <property type="entry name" value="TONB_CTD"/>
    <property type="match status" value="1"/>
</dbReference>
<dbReference type="AlphaFoldDB" id="A0A521D6P0"/>
<evidence type="ECO:0000256" key="10">
    <source>
        <dbReference type="SAM" id="SignalP"/>
    </source>
</evidence>
<evidence type="ECO:0000256" key="3">
    <source>
        <dbReference type="ARBA" id="ARBA00022448"/>
    </source>
</evidence>
<proteinExistence type="inferred from homology"/>
<dbReference type="InterPro" id="IPR006260">
    <property type="entry name" value="TonB/TolA_C"/>
</dbReference>
<sequence length="152" mass="16440">MKYLFSTPNKSERTVLLSVAVLAAFLLSSTVAFASPDALTTGEAGYAIADSSEIYTVVDQMPEVEGGLPEIYKHIEYPTSASNRGIEGRVFIKFIVNENGDVESPEILKDIGAGCGEAAVKGIKKVKFTPGKHQGKTVKVYYTMPINFQITD</sequence>
<dbReference type="GO" id="GO:0031992">
    <property type="term" value="F:energy transducer activity"/>
    <property type="evidence" value="ECO:0007669"/>
    <property type="project" value="TreeGrafter"/>
</dbReference>
<dbReference type="GO" id="GO:0015031">
    <property type="term" value="P:protein transport"/>
    <property type="evidence" value="ECO:0007669"/>
    <property type="project" value="UniProtKB-KW"/>
</dbReference>
<comment type="similarity">
    <text evidence="2">Belongs to the TonB family.</text>
</comment>
<dbReference type="SUPFAM" id="SSF74653">
    <property type="entry name" value="TolA/TonB C-terminal domain"/>
    <property type="match status" value="1"/>
</dbReference>
<feature type="chain" id="PRO_5021764549" evidence="10">
    <location>
        <begin position="35"/>
        <end position="152"/>
    </location>
</feature>
<keyword evidence="3" id="KW-0813">Transport</keyword>
<evidence type="ECO:0000256" key="4">
    <source>
        <dbReference type="ARBA" id="ARBA00022475"/>
    </source>
</evidence>
<dbReference type="GO" id="GO:0098797">
    <property type="term" value="C:plasma membrane protein complex"/>
    <property type="evidence" value="ECO:0007669"/>
    <property type="project" value="TreeGrafter"/>
</dbReference>
<dbReference type="NCBIfam" id="TIGR01352">
    <property type="entry name" value="tonB_Cterm"/>
    <property type="match status" value="1"/>
</dbReference>
<feature type="signal peptide" evidence="10">
    <location>
        <begin position="1"/>
        <end position="34"/>
    </location>
</feature>
<dbReference type="InterPro" id="IPR051045">
    <property type="entry name" value="TonB-dependent_transducer"/>
</dbReference>
<name>A0A521D6P0_9BACT</name>
<dbReference type="RefSeq" id="WP_142454397.1">
    <property type="nucleotide sequence ID" value="NZ_FXTP01000007.1"/>
</dbReference>
<keyword evidence="13" id="KW-1185">Reference proteome</keyword>
<evidence type="ECO:0000256" key="2">
    <source>
        <dbReference type="ARBA" id="ARBA00006555"/>
    </source>
</evidence>
<dbReference type="EMBL" id="FXTP01000007">
    <property type="protein sequence ID" value="SMO67367.1"/>
    <property type="molecule type" value="Genomic_DNA"/>
</dbReference>
<gene>
    <name evidence="12" type="ORF">SAMN06265219_107160</name>
</gene>
<evidence type="ECO:0000256" key="5">
    <source>
        <dbReference type="ARBA" id="ARBA00022519"/>
    </source>
</evidence>
<dbReference type="Proteomes" id="UP000317557">
    <property type="component" value="Unassembled WGS sequence"/>
</dbReference>
<keyword evidence="6" id="KW-0812">Transmembrane</keyword>
<dbReference type="PANTHER" id="PTHR33446:SF2">
    <property type="entry name" value="PROTEIN TONB"/>
    <property type="match status" value="1"/>
</dbReference>
<evidence type="ECO:0000313" key="12">
    <source>
        <dbReference type="EMBL" id="SMO67367.1"/>
    </source>
</evidence>
<protein>
    <submittedName>
        <fullName evidence="12">TonB family C-terminal domain-containing protein</fullName>
    </submittedName>
</protein>
<dbReference type="Pfam" id="PF03544">
    <property type="entry name" value="TonB_C"/>
    <property type="match status" value="1"/>
</dbReference>
<evidence type="ECO:0000256" key="6">
    <source>
        <dbReference type="ARBA" id="ARBA00022692"/>
    </source>
</evidence>
<evidence type="ECO:0000313" key="13">
    <source>
        <dbReference type="Proteomes" id="UP000317557"/>
    </source>
</evidence>
<keyword evidence="5" id="KW-0997">Cell inner membrane</keyword>
<keyword evidence="9" id="KW-0472">Membrane</keyword>
<dbReference type="PANTHER" id="PTHR33446">
    <property type="entry name" value="PROTEIN TONB-RELATED"/>
    <property type="match status" value="1"/>
</dbReference>
<feature type="domain" description="TonB C-terminal" evidence="11">
    <location>
        <begin position="62"/>
        <end position="152"/>
    </location>
</feature>
<keyword evidence="8" id="KW-1133">Transmembrane helix</keyword>
<keyword evidence="7" id="KW-0653">Protein transport</keyword>
<dbReference type="Gene3D" id="3.30.1150.10">
    <property type="match status" value="1"/>
</dbReference>
<evidence type="ECO:0000256" key="9">
    <source>
        <dbReference type="ARBA" id="ARBA00023136"/>
    </source>
</evidence>